<dbReference type="AlphaFoldDB" id="A0A6I5ZLX3"/>
<sequence length="156" mass="18477">MHNHIQINERKIIMEEMLKQILAGQQEILATLQQHSEILNQHSEILNQHSEILNQHSEILNQHSEILNQHSEILHQHSQQLEDLQKRQLKIENRLDNEIVPKINALFDAFELRGDQIEKLQKHFDERLDVITMDVNFLMGKTARMDTALVEMRRAK</sequence>
<accession>A0A6I5ZLX3</accession>
<gene>
    <name evidence="2" type="ORF">MGLY_01490</name>
</gene>
<evidence type="ECO:0000256" key="1">
    <source>
        <dbReference type="SAM" id="Coils"/>
    </source>
</evidence>
<evidence type="ECO:0000313" key="2">
    <source>
        <dbReference type="EMBL" id="QGP90838.1"/>
    </source>
</evidence>
<keyword evidence="3" id="KW-1185">Reference proteome</keyword>
<dbReference type="Proteomes" id="UP000425916">
    <property type="component" value="Chromosome"/>
</dbReference>
<dbReference type="RefSeq" id="WP_156271296.1">
    <property type="nucleotide sequence ID" value="NZ_CP046244.1"/>
</dbReference>
<proteinExistence type="predicted"/>
<protein>
    <submittedName>
        <fullName evidence="2">Uncharacterized protein</fullName>
    </submittedName>
</protein>
<organism evidence="2 3">
    <name type="scientific">Neomoorella glycerini</name>
    <dbReference type="NCBI Taxonomy" id="55779"/>
    <lineage>
        <taxon>Bacteria</taxon>
        <taxon>Bacillati</taxon>
        <taxon>Bacillota</taxon>
        <taxon>Clostridia</taxon>
        <taxon>Neomoorellales</taxon>
        <taxon>Neomoorellaceae</taxon>
        <taxon>Neomoorella</taxon>
    </lineage>
</organism>
<dbReference type="OrthoDB" id="1724764at2"/>
<feature type="coiled-coil region" evidence="1">
    <location>
        <begin position="67"/>
        <end position="94"/>
    </location>
</feature>
<reference evidence="2 3" key="1">
    <citation type="submission" date="2019-11" db="EMBL/GenBank/DDBJ databases">
        <title>Genome sequence of Moorella glycerini DSM11254.</title>
        <authorList>
            <person name="Poehlein A."/>
            <person name="Boeer T."/>
            <person name="Daniel R."/>
        </authorList>
    </citation>
    <scope>NUCLEOTIDE SEQUENCE [LARGE SCALE GENOMIC DNA]</scope>
    <source>
        <strain evidence="2 3">DSM 11254</strain>
    </source>
</reference>
<keyword evidence="1" id="KW-0175">Coiled coil</keyword>
<evidence type="ECO:0000313" key="3">
    <source>
        <dbReference type="Proteomes" id="UP000425916"/>
    </source>
</evidence>
<dbReference type="EMBL" id="CP046244">
    <property type="protein sequence ID" value="QGP90838.1"/>
    <property type="molecule type" value="Genomic_DNA"/>
</dbReference>
<name>A0A6I5ZLX3_9FIRM</name>